<sequence>MAMEDTLRKRKSVRTAFTKTVFSLMEEFEKEVTNGEVVRTKFLILDCMYNELKDCDDIVLKNIGTDEDFDKEYIEIEEYREKMDLIKIKKKTSSIKCIRFHCQM</sequence>
<dbReference type="AlphaFoldDB" id="A0A8X6M996"/>
<dbReference type="OrthoDB" id="6435067at2759"/>
<organism evidence="1 2">
    <name type="scientific">Nephila pilipes</name>
    <name type="common">Giant wood spider</name>
    <name type="synonym">Nephila maculata</name>
    <dbReference type="NCBI Taxonomy" id="299642"/>
    <lineage>
        <taxon>Eukaryota</taxon>
        <taxon>Metazoa</taxon>
        <taxon>Ecdysozoa</taxon>
        <taxon>Arthropoda</taxon>
        <taxon>Chelicerata</taxon>
        <taxon>Arachnida</taxon>
        <taxon>Araneae</taxon>
        <taxon>Araneomorphae</taxon>
        <taxon>Entelegynae</taxon>
        <taxon>Araneoidea</taxon>
        <taxon>Nephilidae</taxon>
        <taxon>Nephila</taxon>
    </lineage>
</organism>
<protein>
    <submittedName>
        <fullName evidence="1">Uncharacterized protein</fullName>
    </submittedName>
</protein>
<dbReference type="EMBL" id="BMAW01042029">
    <property type="protein sequence ID" value="GFS32038.1"/>
    <property type="molecule type" value="Genomic_DNA"/>
</dbReference>
<dbReference type="Proteomes" id="UP000887013">
    <property type="component" value="Unassembled WGS sequence"/>
</dbReference>
<proteinExistence type="predicted"/>
<accession>A0A8X6M996</accession>
<comment type="caution">
    <text evidence="1">The sequence shown here is derived from an EMBL/GenBank/DDBJ whole genome shotgun (WGS) entry which is preliminary data.</text>
</comment>
<keyword evidence="2" id="KW-1185">Reference proteome</keyword>
<reference evidence="1" key="1">
    <citation type="submission" date="2020-08" db="EMBL/GenBank/DDBJ databases">
        <title>Multicomponent nature underlies the extraordinary mechanical properties of spider dragline silk.</title>
        <authorList>
            <person name="Kono N."/>
            <person name="Nakamura H."/>
            <person name="Mori M."/>
            <person name="Yoshida Y."/>
            <person name="Ohtoshi R."/>
            <person name="Malay A.D."/>
            <person name="Moran D.A.P."/>
            <person name="Tomita M."/>
            <person name="Numata K."/>
            <person name="Arakawa K."/>
        </authorList>
    </citation>
    <scope>NUCLEOTIDE SEQUENCE</scope>
</reference>
<name>A0A8X6M996_NEPPI</name>
<evidence type="ECO:0000313" key="1">
    <source>
        <dbReference type="EMBL" id="GFS32038.1"/>
    </source>
</evidence>
<evidence type="ECO:0000313" key="2">
    <source>
        <dbReference type="Proteomes" id="UP000887013"/>
    </source>
</evidence>
<gene>
    <name evidence="1" type="ORF">NPIL_704001</name>
</gene>